<name>A0A0E9VZ97_ANGAN</name>
<dbReference type="EMBL" id="GBXM01026014">
    <property type="protein sequence ID" value="JAH82563.1"/>
    <property type="molecule type" value="Transcribed_RNA"/>
</dbReference>
<sequence>MSPNQGKHSVGMGSRLRPTTY</sequence>
<accession>A0A0E9VZ97</accession>
<dbReference type="AlphaFoldDB" id="A0A0E9VZ97"/>
<feature type="region of interest" description="Disordered" evidence="1">
    <location>
        <begin position="1"/>
        <end position="21"/>
    </location>
</feature>
<reference evidence="2" key="2">
    <citation type="journal article" date="2015" name="Fish Shellfish Immunol.">
        <title>Early steps in the European eel (Anguilla anguilla)-Vibrio vulnificus interaction in the gills: Role of the RtxA13 toxin.</title>
        <authorList>
            <person name="Callol A."/>
            <person name="Pajuelo D."/>
            <person name="Ebbesson L."/>
            <person name="Teles M."/>
            <person name="MacKenzie S."/>
            <person name="Amaro C."/>
        </authorList>
    </citation>
    <scope>NUCLEOTIDE SEQUENCE</scope>
</reference>
<organism evidence="2">
    <name type="scientific">Anguilla anguilla</name>
    <name type="common">European freshwater eel</name>
    <name type="synonym">Muraena anguilla</name>
    <dbReference type="NCBI Taxonomy" id="7936"/>
    <lineage>
        <taxon>Eukaryota</taxon>
        <taxon>Metazoa</taxon>
        <taxon>Chordata</taxon>
        <taxon>Craniata</taxon>
        <taxon>Vertebrata</taxon>
        <taxon>Euteleostomi</taxon>
        <taxon>Actinopterygii</taxon>
        <taxon>Neopterygii</taxon>
        <taxon>Teleostei</taxon>
        <taxon>Anguilliformes</taxon>
        <taxon>Anguillidae</taxon>
        <taxon>Anguilla</taxon>
    </lineage>
</organism>
<proteinExistence type="predicted"/>
<protein>
    <submittedName>
        <fullName evidence="2">Uncharacterized protein</fullName>
    </submittedName>
</protein>
<reference evidence="2" key="1">
    <citation type="submission" date="2014-11" db="EMBL/GenBank/DDBJ databases">
        <authorList>
            <person name="Amaro Gonzalez C."/>
        </authorList>
    </citation>
    <scope>NUCLEOTIDE SEQUENCE</scope>
</reference>
<evidence type="ECO:0000313" key="2">
    <source>
        <dbReference type="EMBL" id="JAH82563.1"/>
    </source>
</evidence>
<evidence type="ECO:0000256" key="1">
    <source>
        <dbReference type="SAM" id="MobiDB-lite"/>
    </source>
</evidence>